<dbReference type="PROSITE" id="PS50878">
    <property type="entry name" value="RT_POL"/>
    <property type="match status" value="1"/>
</dbReference>
<dbReference type="EMBL" id="CM003609">
    <property type="protein sequence ID" value="KYP64532.1"/>
    <property type="molecule type" value="Genomic_DNA"/>
</dbReference>
<dbReference type="InterPro" id="IPR043128">
    <property type="entry name" value="Rev_trsase/Diguanyl_cyclase"/>
</dbReference>
<dbReference type="AlphaFoldDB" id="A0A151TBV3"/>
<dbReference type="Gene3D" id="3.10.10.10">
    <property type="entry name" value="HIV Type 1 Reverse Transcriptase, subunit A, domain 1"/>
    <property type="match status" value="1"/>
</dbReference>
<dbReference type="InterPro" id="IPR000477">
    <property type="entry name" value="RT_dom"/>
</dbReference>
<proteinExistence type="predicted"/>
<dbReference type="Gene3D" id="3.30.70.270">
    <property type="match status" value="2"/>
</dbReference>
<dbReference type="Gramene" id="C.cajan_18589.t">
    <property type="protein sequence ID" value="C.cajan_18589.t.cds1"/>
    <property type="gene ID" value="C.cajan_18589"/>
</dbReference>
<dbReference type="Pfam" id="PF00078">
    <property type="entry name" value="RVT_1"/>
    <property type="match status" value="1"/>
</dbReference>
<feature type="domain" description="Reverse transcriptase" evidence="1">
    <location>
        <begin position="1"/>
        <end position="199"/>
    </location>
</feature>
<evidence type="ECO:0000313" key="3">
    <source>
        <dbReference type="Proteomes" id="UP000075243"/>
    </source>
</evidence>
<name>A0A151TBV3_CAJCA</name>
<sequence>MNPQYLEYCKKEIQEYLDKGLIRPSKSPWSCSAFYVLNAAELERGAPRLVINYKPLNKVLKWIRYPLPNKQDLIKRITHATIFSKFDMKSGYYQIGVKEEDKYKTAFNVPFGHYEWNVLPFRLKNAPSEYQNIMNDIFYPYMKFALVYLDDVLIFSNSINQHIEHLKTFINLVKENGLVVSAKKIKIFSTKIRFLGYEIYQGTITPIQRSIEFADKFPNEIKDKTQLQRFLGCVNYVADFIPNIRVICAPLYTRLRKNPKPWDPEMTQIIIKIKQIVKRLPCLGIPDPDAYLIVETDASDLGYGGILKQKVLSKEQIVRYHSGIWHPAQQKYSTVKKEILSIVLCLQKFQDDLFSKRFLIRTDCKAAPSVLQKDVKNLVSKHIFARWQALLSCFDFEIEHIKGESNTLPDYLTREFLQEK</sequence>
<dbReference type="InterPro" id="IPR043502">
    <property type="entry name" value="DNA/RNA_pol_sf"/>
</dbReference>
<evidence type="ECO:0000313" key="2">
    <source>
        <dbReference type="EMBL" id="KYP64532.1"/>
    </source>
</evidence>
<dbReference type="InterPro" id="IPR041577">
    <property type="entry name" value="RT_RNaseH_2"/>
</dbReference>
<dbReference type="InterPro" id="IPR051320">
    <property type="entry name" value="Viral_Replic_Matur_Polypro"/>
</dbReference>
<evidence type="ECO:0000259" key="1">
    <source>
        <dbReference type="PROSITE" id="PS50878"/>
    </source>
</evidence>
<dbReference type="Proteomes" id="UP000075243">
    <property type="component" value="Chromosome 7"/>
</dbReference>
<accession>A0A151TBV3</accession>
<organism evidence="2 3">
    <name type="scientific">Cajanus cajan</name>
    <name type="common">Pigeon pea</name>
    <name type="synonym">Cajanus indicus</name>
    <dbReference type="NCBI Taxonomy" id="3821"/>
    <lineage>
        <taxon>Eukaryota</taxon>
        <taxon>Viridiplantae</taxon>
        <taxon>Streptophyta</taxon>
        <taxon>Embryophyta</taxon>
        <taxon>Tracheophyta</taxon>
        <taxon>Spermatophyta</taxon>
        <taxon>Magnoliopsida</taxon>
        <taxon>eudicotyledons</taxon>
        <taxon>Gunneridae</taxon>
        <taxon>Pentapetalae</taxon>
        <taxon>rosids</taxon>
        <taxon>fabids</taxon>
        <taxon>Fabales</taxon>
        <taxon>Fabaceae</taxon>
        <taxon>Papilionoideae</taxon>
        <taxon>50 kb inversion clade</taxon>
        <taxon>NPAAA clade</taxon>
        <taxon>indigoferoid/millettioid clade</taxon>
        <taxon>Phaseoleae</taxon>
        <taxon>Cajanus</taxon>
    </lineage>
</organism>
<dbReference type="PANTHER" id="PTHR33064">
    <property type="entry name" value="POL PROTEIN"/>
    <property type="match status" value="1"/>
</dbReference>
<keyword evidence="3" id="KW-1185">Reference proteome</keyword>
<dbReference type="CDD" id="cd01647">
    <property type="entry name" value="RT_LTR"/>
    <property type="match status" value="1"/>
</dbReference>
<dbReference type="PANTHER" id="PTHR33064:SF37">
    <property type="entry name" value="RIBONUCLEASE H"/>
    <property type="match status" value="1"/>
</dbReference>
<protein>
    <submittedName>
        <fullName evidence="2">Enzymatic polyprotein</fullName>
    </submittedName>
</protein>
<reference evidence="2 3" key="1">
    <citation type="journal article" date="2012" name="Nat. Biotechnol.">
        <title>Draft genome sequence of pigeonpea (Cajanus cajan), an orphan legume crop of resource-poor farmers.</title>
        <authorList>
            <person name="Varshney R.K."/>
            <person name="Chen W."/>
            <person name="Li Y."/>
            <person name="Bharti A.K."/>
            <person name="Saxena R.K."/>
            <person name="Schlueter J.A."/>
            <person name="Donoghue M.T."/>
            <person name="Azam S."/>
            <person name="Fan G."/>
            <person name="Whaley A.M."/>
            <person name="Farmer A.D."/>
            <person name="Sheridan J."/>
            <person name="Iwata A."/>
            <person name="Tuteja R."/>
            <person name="Penmetsa R.V."/>
            <person name="Wu W."/>
            <person name="Upadhyaya H.D."/>
            <person name="Yang S.P."/>
            <person name="Shah T."/>
            <person name="Saxena K.B."/>
            <person name="Michael T."/>
            <person name="McCombie W.R."/>
            <person name="Yang B."/>
            <person name="Zhang G."/>
            <person name="Yang H."/>
            <person name="Wang J."/>
            <person name="Spillane C."/>
            <person name="Cook D.R."/>
            <person name="May G.D."/>
            <person name="Xu X."/>
            <person name="Jackson S.A."/>
        </authorList>
    </citation>
    <scope>NUCLEOTIDE SEQUENCE [LARGE SCALE GENOMIC DNA]</scope>
    <source>
        <strain evidence="3">cv. Asha</strain>
    </source>
</reference>
<dbReference type="CDD" id="cd09274">
    <property type="entry name" value="RNase_HI_RT_Ty3"/>
    <property type="match status" value="1"/>
</dbReference>
<dbReference type="SUPFAM" id="SSF56672">
    <property type="entry name" value="DNA/RNA polymerases"/>
    <property type="match status" value="1"/>
</dbReference>
<dbReference type="Pfam" id="PF17919">
    <property type="entry name" value="RT_RNaseH_2"/>
    <property type="match status" value="1"/>
</dbReference>
<gene>
    <name evidence="2" type="ORF">KK1_019132</name>
</gene>